<evidence type="ECO:0000313" key="3">
    <source>
        <dbReference type="Proteomes" id="UP001162156"/>
    </source>
</evidence>
<dbReference type="AlphaFoldDB" id="A0AAV8ZIP8"/>
<feature type="compositionally biased region" description="Pro residues" evidence="1">
    <location>
        <begin position="348"/>
        <end position="364"/>
    </location>
</feature>
<gene>
    <name evidence="2" type="ORF">NQ314_004942</name>
</gene>
<reference evidence="2" key="1">
    <citation type="journal article" date="2023" name="Insect Mol. Biol.">
        <title>Genome sequencing provides insights into the evolution of gene families encoding plant cell wall-degrading enzymes in longhorned beetles.</title>
        <authorList>
            <person name="Shin N.R."/>
            <person name="Okamura Y."/>
            <person name="Kirsch R."/>
            <person name="Pauchet Y."/>
        </authorList>
    </citation>
    <scope>NUCLEOTIDE SEQUENCE</scope>
    <source>
        <strain evidence="2">RBIC_L_NR</strain>
    </source>
</reference>
<comment type="caution">
    <text evidence="2">The sequence shown here is derived from an EMBL/GenBank/DDBJ whole genome shotgun (WGS) entry which is preliminary data.</text>
</comment>
<name>A0AAV8ZIP8_9CUCU</name>
<keyword evidence="3" id="KW-1185">Reference proteome</keyword>
<dbReference type="EMBL" id="JANEYF010001366">
    <property type="protein sequence ID" value="KAJ8964405.1"/>
    <property type="molecule type" value="Genomic_DNA"/>
</dbReference>
<evidence type="ECO:0000313" key="2">
    <source>
        <dbReference type="EMBL" id="KAJ8964405.1"/>
    </source>
</evidence>
<organism evidence="2 3">
    <name type="scientific">Rhamnusium bicolor</name>
    <dbReference type="NCBI Taxonomy" id="1586634"/>
    <lineage>
        <taxon>Eukaryota</taxon>
        <taxon>Metazoa</taxon>
        <taxon>Ecdysozoa</taxon>
        <taxon>Arthropoda</taxon>
        <taxon>Hexapoda</taxon>
        <taxon>Insecta</taxon>
        <taxon>Pterygota</taxon>
        <taxon>Neoptera</taxon>
        <taxon>Endopterygota</taxon>
        <taxon>Coleoptera</taxon>
        <taxon>Polyphaga</taxon>
        <taxon>Cucujiformia</taxon>
        <taxon>Chrysomeloidea</taxon>
        <taxon>Cerambycidae</taxon>
        <taxon>Lepturinae</taxon>
        <taxon>Rhagiini</taxon>
        <taxon>Rhamnusium</taxon>
    </lineage>
</organism>
<proteinExistence type="predicted"/>
<protein>
    <submittedName>
        <fullName evidence="2">Uncharacterized protein</fullName>
    </submittedName>
</protein>
<accession>A0AAV8ZIP8</accession>
<feature type="compositionally biased region" description="Polar residues" evidence="1">
    <location>
        <begin position="330"/>
        <end position="346"/>
    </location>
</feature>
<feature type="compositionally biased region" description="Low complexity" evidence="1">
    <location>
        <begin position="50"/>
        <end position="70"/>
    </location>
</feature>
<feature type="region of interest" description="Disordered" evidence="1">
    <location>
        <begin position="50"/>
        <end position="73"/>
    </location>
</feature>
<dbReference type="Proteomes" id="UP001162156">
    <property type="component" value="Unassembled WGS sequence"/>
</dbReference>
<evidence type="ECO:0000256" key="1">
    <source>
        <dbReference type="SAM" id="MobiDB-lite"/>
    </source>
</evidence>
<feature type="region of interest" description="Disordered" evidence="1">
    <location>
        <begin position="264"/>
        <end position="284"/>
    </location>
</feature>
<sequence>MSMLTVADNKGGKKPQYKDYVTFLGTYKNGKKDDQCSVTTNDSGVIFSLNNSSNNSSSSINSDSTDSSKNGFKDYLEHYNHKKYSPVQPSFIKKQDNKQHEEGKIVKTEVYIEINSSPKALNQVSKVIALNNGQNVHNQSSNVSKVSKIFENNTGSSESVVSVSKVVNSTNKVNKFNFEQNGVENQSTMKHEQKKTSIGEISKKFEAICTKSPPVAETHKVPLKKTPSISEKSKIFEENTIADNNQVEIKKQSFNEVSKVFQQNEETTTTRTNGSLSPKPPINPVKPVIVPKTYTESTNTTILSVQQILPKPLQTNSSTFSPPPPPPLQNLINDTPQNIVPSPARQSPTPPQNNIPVPPPPPPQQLSQNSCYIPSPPPPPPVNFVIKKVHNSPPKLANPAQNSTTNGVKGLTLQNKKQDVVDGIPVPVVDRNDPRVKRLVYGALRDMYGAYHDKANDYIATLPKNRVKKNNGLDSIINSIA</sequence>
<feature type="region of interest" description="Disordered" evidence="1">
    <location>
        <begin position="313"/>
        <end position="379"/>
    </location>
</feature>